<evidence type="ECO:0000256" key="7">
    <source>
        <dbReference type="ARBA" id="ARBA00023170"/>
    </source>
</evidence>
<dbReference type="GO" id="GO:0000978">
    <property type="term" value="F:RNA polymerase II cis-regulatory region sequence-specific DNA binding"/>
    <property type="evidence" value="ECO:0007669"/>
    <property type="project" value="TreeGrafter"/>
</dbReference>
<evidence type="ECO:0000256" key="5">
    <source>
        <dbReference type="ARBA" id="ARBA00023125"/>
    </source>
</evidence>
<dbReference type="InterPro" id="IPR035500">
    <property type="entry name" value="NHR-like_dom_sf"/>
</dbReference>
<dbReference type="GO" id="GO:0045944">
    <property type="term" value="P:positive regulation of transcription by RNA polymerase II"/>
    <property type="evidence" value="ECO:0007669"/>
    <property type="project" value="TreeGrafter"/>
</dbReference>
<dbReference type="PANTHER" id="PTHR24082:SF283">
    <property type="entry name" value="NUCLEAR HORMONE RECEPTOR HR96"/>
    <property type="match status" value="1"/>
</dbReference>
<evidence type="ECO:0000313" key="10">
    <source>
        <dbReference type="Proteomes" id="UP000759131"/>
    </source>
</evidence>
<keyword evidence="6" id="KW-0804">Transcription</keyword>
<feature type="domain" description="NR LBD" evidence="8">
    <location>
        <begin position="61"/>
        <end position="292"/>
    </location>
</feature>
<keyword evidence="3" id="KW-0862">Zinc</keyword>
<evidence type="ECO:0000256" key="6">
    <source>
        <dbReference type="ARBA" id="ARBA00023163"/>
    </source>
</evidence>
<keyword evidence="10" id="KW-1185">Reference proteome</keyword>
<evidence type="ECO:0000256" key="2">
    <source>
        <dbReference type="ARBA" id="ARBA00022771"/>
    </source>
</evidence>
<dbReference type="GO" id="GO:0000122">
    <property type="term" value="P:negative regulation of transcription by RNA polymerase II"/>
    <property type="evidence" value="ECO:0007669"/>
    <property type="project" value="TreeGrafter"/>
</dbReference>
<dbReference type="Proteomes" id="UP000759131">
    <property type="component" value="Unassembled WGS sequence"/>
</dbReference>
<dbReference type="InterPro" id="IPR000536">
    <property type="entry name" value="Nucl_hrmn_rcpt_lig-bd"/>
</dbReference>
<dbReference type="PROSITE" id="PS51843">
    <property type="entry name" value="NR_LBD"/>
    <property type="match status" value="1"/>
</dbReference>
<dbReference type="PANTHER" id="PTHR24082">
    <property type="entry name" value="NUCLEAR HORMONE RECEPTOR"/>
    <property type="match status" value="1"/>
</dbReference>
<dbReference type="Gene3D" id="1.10.565.10">
    <property type="entry name" value="Retinoid X Receptor"/>
    <property type="match status" value="1"/>
</dbReference>
<dbReference type="OrthoDB" id="6352325at2759"/>
<accession>A0A7R9PU72</accession>
<dbReference type="AlphaFoldDB" id="A0A7R9PU72"/>
<keyword evidence="7" id="KW-0675">Receptor</keyword>
<evidence type="ECO:0000256" key="3">
    <source>
        <dbReference type="ARBA" id="ARBA00022833"/>
    </source>
</evidence>
<evidence type="ECO:0000256" key="1">
    <source>
        <dbReference type="ARBA" id="ARBA00022723"/>
    </source>
</evidence>
<name>A0A7R9PU72_9ACAR</name>
<keyword evidence="5" id="KW-0238">DNA-binding</keyword>
<evidence type="ECO:0000256" key="4">
    <source>
        <dbReference type="ARBA" id="ARBA00023015"/>
    </source>
</evidence>
<dbReference type="GO" id="GO:0008270">
    <property type="term" value="F:zinc ion binding"/>
    <property type="evidence" value="ECO:0007669"/>
    <property type="project" value="UniProtKB-KW"/>
</dbReference>
<keyword evidence="2" id="KW-0863">Zinc-finger</keyword>
<dbReference type="GO" id="GO:0030154">
    <property type="term" value="P:cell differentiation"/>
    <property type="evidence" value="ECO:0007669"/>
    <property type="project" value="TreeGrafter"/>
</dbReference>
<evidence type="ECO:0000313" key="9">
    <source>
        <dbReference type="EMBL" id="CAD7620795.1"/>
    </source>
</evidence>
<evidence type="ECO:0000259" key="8">
    <source>
        <dbReference type="PROSITE" id="PS51843"/>
    </source>
</evidence>
<proteinExistence type="predicted"/>
<protein>
    <recommendedName>
        <fullName evidence="8">NR LBD domain-containing protein</fullName>
    </recommendedName>
</protein>
<gene>
    <name evidence="9" type="ORF">OSB1V03_LOCUS1276</name>
</gene>
<dbReference type="SMART" id="SM00430">
    <property type="entry name" value="HOLI"/>
    <property type="match status" value="1"/>
</dbReference>
<dbReference type="EMBL" id="OC854927">
    <property type="protein sequence ID" value="CAD7620795.1"/>
    <property type="molecule type" value="Genomic_DNA"/>
</dbReference>
<organism evidence="9">
    <name type="scientific">Medioppia subpectinata</name>
    <dbReference type="NCBI Taxonomy" id="1979941"/>
    <lineage>
        <taxon>Eukaryota</taxon>
        <taxon>Metazoa</taxon>
        <taxon>Ecdysozoa</taxon>
        <taxon>Arthropoda</taxon>
        <taxon>Chelicerata</taxon>
        <taxon>Arachnida</taxon>
        <taxon>Acari</taxon>
        <taxon>Acariformes</taxon>
        <taxon>Sarcoptiformes</taxon>
        <taxon>Oribatida</taxon>
        <taxon>Brachypylina</taxon>
        <taxon>Oppioidea</taxon>
        <taxon>Oppiidae</taxon>
        <taxon>Medioppia</taxon>
    </lineage>
</organism>
<dbReference type="GO" id="GO:0004879">
    <property type="term" value="F:nuclear receptor activity"/>
    <property type="evidence" value="ECO:0007669"/>
    <property type="project" value="TreeGrafter"/>
</dbReference>
<reference evidence="9" key="1">
    <citation type="submission" date="2020-11" db="EMBL/GenBank/DDBJ databases">
        <authorList>
            <person name="Tran Van P."/>
        </authorList>
    </citation>
    <scope>NUCLEOTIDE SEQUENCE</scope>
</reference>
<keyword evidence="1" id="KW-0479">Metal-binding</keyword>
<dbReference type="SUPFAM" id="SSF48508">
    <property type="entry name" value="Nuclear receptor ligand-binding domain"/>
    <property type="match status" value="1"/>
</dbReference>
<sequence>MKKDSLTYGEYAEYHSQRRKRVKTTEPIVSTNNELMPFEANSDLVRQIPYAIRGLIFELNEVEFGRFKTLFSTLEILKDPAVKSTVKITAMADIFSILEVRNERKYQQIVKMCTNFNEFSDLCEDDKISLLKSNVTEIFFLLTVMYFDFEDEFWTIVIDNESAFKIPLTFLKAGKWGLYDAHRRFMMNLKQEYDSDVNLIDILTAILLFNPMGKDLVYKDSVKFQQKTYIYLLQRYLEIKHNSKSESETRFVRLMNCLQELFAVIPLHINNYIAAETPTKKPGPLIKELLNA</sequence>
<dbReference type="InterPro" id="IPR050234">
    <property type="entry name" value="Nuclear_hormone_rcpt_NR1"/>
</dbReference>
<dbReference type="EMBL" id="CAJPIZ010000352">
    <property type="protein sequence ID" value="CAG2101225.1"/>
    <property type="molecule type" value="Genomic_DNA"/>
</dbReference>
<keyword evidence="4" id="KW-0805">Transcription regulation</keyword>